<dbReference type="PANTHER" id="PTHR19302">
    <property type="entry name" value="GAMMA TUBULIN COMPLEX PROTEIN"/>
    <property type="match status" value="1"/>
</dbReference>
<comment type="similarity">
    <text evidence="2 7">Belongs to the TUBGCP family.</text>
</comment>
<keyword evidence="3 7" id="KW-0963">Cytoplasm</keyword>
<evidence type="ECO:0000259" key="8">
    <source>
        <dbReference type="Pfam" id="PF04130"/>
    </source>
</evidence>
<evidence type="ECO:0000256" key="7">
    <source>
        <dbReference type="RuleBase" id="RU363050"/>
    </source>
</evidence>
<dbReference type="InterPro" id="IPR041470">
    <property type="entry name" value="GCP_N"/>
</dbReference>
<dbReference type="Gene3D" id="1.20.120.1900">
    <property type="entry name" value="Gamma-tubulin complex, C-terminal domain"/>
    <property type="match status" value="1"/>
</dbReference>
<dbReference type="EMBL" id="JBJQOH010000006">
    <property type="protein sequence ID" value="KAL3683401.1"/>
    <property type="molecule type" value="Genomic_DNA"/>
</dbReference>
<dbReference type="AlphaFoldDB" id="A0ABD3GXV8"/>
<keyword evidence="5 7" id="KW-0206">Cytoskeleton</keyword>
<evidence type="ECO:0000256" key="4">
    <source>
        <dbReference type="ARBA" id="ARBA00022701"/>
    </source>
</evidence>
<dbReference type="PANTHER" id="PTHR19302:SF27">
    <property type="entry name" value="GAMMA-TUBULIN COMPLEX COMPONENT 4"/>
    <property type="match status" value="1"/>
</dbReference>
<evidence type="ECO:0000313" key="10">
    <source>
        <dbReference type="EMBL" id="KAL3683401.1"/>
    </source>
</evidence>
<evidence type="ECO:0000256" key="6">
    <source>
        <dbReference type="ARBA" id="ARBA00053139"/>
    </source>
</evidence>
<protein>
    <recommendedName>
        <fullName evidence="7">Gamma-tubulin complex component</fullName>
    </recommendedName>
</protein>
<feature type="domain" description="Gamma tubulin complex component protein N-terminal" evidence="9">
    <location>
        <begin position="2"/>
        <end position="402"/>
    </location>
</feature>
<evidence type="ECO:0000256" key="5">
    <source>
        <dbReference type="ARBA" id="ARBA00023212"/>
    </source>
</evidence>
<comment type="function">
    <text evidence="6">Gamma-tubulin complex is necessary for microtubule nucleation at the microtubule organizing centers (MTOCs).</text>
</comment>
<dbReference type="Pfam" id="PF04130">
    <property type="entry name" value="GCP_C_terminal"/>
    <property type="match status" value="1"/>
</dbReference>
<sequence>MLHELLLALVGCTGDIFIDVKEQAEALGLTSDSDERGGGEVDDDVEDECTFRLAPDISFLESSERELLDRLLRLGFYYRELDRFAMRCRNLSWIRTPYPDSVTNAATALVKREKSPSVYRRALANGIAEVLAVYRAAVLNVEQNLLSDPLPVLASVTEGLHRFEMLLPPLYALVREVEREEMKGGRLLNLLHAKCHCGIPELQACMQRLLWHGHQVMYRQLAAWMVYGLLQDQHMEFFICRRQDSEGQNGLTDAESLAEKSRFRSAEDDRLADWHTGYQVCLEMLPEYIPLAVAESILFVGKAVRVLRNPSTSFKIQQTGPQRPGSKESQRPDGVLVHFVKDSVSARNSNEMFELLPQDDAEKIASLIRDLKDAREFQKMAMERAVDIIRAIAAKHLWQLVVVHADLLGHLKALKDYFLLAKGDFFQCFLEESRGLMRLPPRPSSAEADLKVPFQQAAIKTIVDEDKYFSRVSLRMPNLSKSTALGSTQGDHVRQRGLTDSALTSVVSAYGDASTGPAYDGWDGLTLEYSVDWPLQLLFTREVLTKYSKVFQYLLRLKRIQLELEKSWAEAMHYDRADSARLRKDRDNGEFASQRRQLRMPMWRVRQHMTYLITNLQFYIQVDVIESQWTLLQERVEASKDFTELARFHQEYLSALISQSFLDIGSVSRILDSIIKLCLQLCRIIEQQEGTPSATELEQITEEFNKKSNSLYTILRSSKLAGSQRAPFLRQFLLRLNYNSFFEATARGALNMSRPTLAHR</sequence>
<dbReference type="InterPro" id="IPR040457">
    <property type="entry name" value="GCP_C"/>
</dbReference>
<dbReference type="InterPro" id="IPR042241">
    <property type="entry name" value="GCP_C_sf"/>
</dbReference>
<evidence type="ECO:0000259" key="9">
    <source>
        <dbReference type="Pfam" id="PF17681"/>
    </source>
</evidence>
<evidence type="ECO:0000256" key="3">
    <source>
        <dbReference type="ARBA" id="ARBA00022490"/>
    </source>
</evidence>
<keyword evidence="11" id="KW-1185">Reference proteome</keyword>
<name>A0ABD3GXV8_9MARC</name>
<dbReference type="GO" id="GO:0005815">
    <property type="term" value="C:microtubule organizing center"/>
    <property type="evidence" value="ECO:0007669"/>
    <property type="project" value="UniProtKB-SubCell"/>
</dbReference>
<dbReference type="GO" id="GO:0005874">
    <property type="term" value="C:microtubule"/>
    <property type="evidence" value="ECO:0007669"/>
    <property type="project" value="UniProtKB-KW"/>
</dbReference>
<dbReference type="InterPro" id="IPR007259">
    <property type="entry name" value="GCP"/>
</dbReference>
<reference evidence="10 11" key="1">
    <citation type="submission" date="2024-09" db="EMBL/GenBank/DDBJ databases">
        <title>Chromosome-scale assembly of Riccia sorocarpa.</title>
        <authorList>
            <person name="Paukszto L."/>
        </authorList>
    </citation>
    <scope>NUCLEOTIDE SEQUENCE [LARGE SCALE GENOMIC DNA]</scope>
    <source>
        <strain evidence="10">LP-2024</strain>
        <tissue evidence="10">Aerial parts of the thallus</tissue>
    </source>
</reference>
<comment type="caution">
    <text evidence="10">The sequence shown here is derived from an EMBL/GenBank/DDBJ whole genome shotgun (WGS) entry which is preliminary data.</text>
</comment>
<comment type="subcellular location">
    <subcellularLocation>
        <location evidence="1 7">Cytoplasm</location>
        <location evidence="1 7">Cytoskeleton</location>
        <location evidence="1 7">Microtubule organizing center</location>
    </subcellularLocation>
</comment>
<accession>A0ABD3GXV8</accession>
<gene>
    <name evidence="10" type="ORF">R1sor_001423</name>
</gene>
<organism evidence="10 11">
    <name type="scientific">Riccia sorocarpa</name>
    <dbReference type="NCBI Taxonomy" id="122646"/>
    <lineage>
        <taxon>Eukaryota</taxon>
        <taxon>Viridiplantae</taxon>
        <taxon>Streptophyta</taxon>
        <taxon>Embryophyta</taxon>
        <taxon>Marchantiophyta</taxon>
        <taxon>Marchantiopsida</taxon>
        <taxon>Marchantiidae</taxon>
        <taxon>Marchantiales</taxon>
        <taxon>Ricciaceae</taxon>
        <taxon>Riccia</taxon>
    </lineage>
</organism>
<proteinExistence type="inferred from homology"/>
<keyword evidence="4 7" id="KW-0493">Microtubule</keyword>
<evidence type="ECO:0000256" key="2">
    <source>
        <dbReference type="ARBA" id="ARBA00010337"/>
    </source>
</evidence>
<feature type="domain" description="Gamma tubulin complex component C-terminal" evidence="8">
    <location>
        <begin position="407"/>
        <end position="742"/>
    </location>
</feature>
<dbReference type="FunFam" id="1.20.120.1900:FF:000010">
    <property type="entry name" value="Gamma-tubulin complex component"/>
    <property type="match status" value="1"/>
</dbReference>
<comment type="function">
    <text evidence="7">Component of the gamma-tubulin ring complex (gTuRC) which mediates microtubule nucleation.</text>
</comment>
<evidence type="ECO:0000313" key="11">
    <source>
        <dbReference type="Proteomes" id="UP001633002"/>
    </source>
</evidence>
<dbReference type="Pfam" id="PF17681">
    <property type="entry name" value="GCP_N_terminal"/>
    <property type="match status" value="1"/>
</dbReference>
<dbReference type="Proteomes" id="UP001633002">
    <property type="component" value="Unassembled WGS sequence"/>
</dbReference>
<evidence type="ECO:0000256" key="1">
    <source>
        <dbReference type="ARBA" id="ARBA00004267"/>
    </source>
</evidence>